<dbReference type="InterPro" id="IPR057670">
    <property type="entry name" value="SH3_retrovirus"/>
</dbReference>
<dbReference type="AlphaFoldDB" id="A0A0F7ZFT2"/>
<dbReference type="OrthoDB" id="4947595at2759"/>
<evidence type="ECO:0000313" key="3">
    <source>
        <dbReference type="Proteomes" id="UP000054481"/>
    </source>
</evidence>
<organism evidence="2 3">
    <name type="scientific">Hirsutella minnesotensis 3608</name>
    <dbReference type="NCBI Taxonomy" id="1043627"/>
    <lineage>
        <taxon>Eukaryota</taxon>
        <taxon>Fungi</taxon>
        <taxon>Dikarya</taxon>
        <taxon>Ascomycota</taxon>
        <taxon>Pezizomycotina</taxon>
        <taxon>Sordariomycetes</taxon>
        <taxon>Hypocreomycetidae</taxon>
        <taxon>Hypocreales</taxon>
        <taxon>Ophiocordycipitaceae</taxon>
        <taxon>Hirsutella</taxon>
    </lineage>
</organism>
<dbReference type="EMBL" id="KQ030688">
    <property type="protein sequence ID" value="KJZ69686.1"/>
    <property type="molecule type" value="Genomic_DNA"/>
</dbReference>
<gene>
    <name evidence="2" type="ORF">HIM_10933</name>
</gene>
<evidence type="ECO:0000259" key="1">
    <source>
        <dbReference type="Pfam" id="PF25597"/>
    </source>
</evidence>
<name>A0A0F7ZFT2_9HYPO</name>
<dbReference type="Proteomes" id="UP000054481">
    <property type="component" value="Unassembled WGS sequence"/>
</dbReference>
<evidence type="ECO:0000313" key="2">
    <source>
        <dbReference type="EMBL" id="KJZ69686.1"/>
    </source>
</evidence>
<keyword evidence="3" id="KW-1185">Reference proteome</keyword>
<reference evidence="2 3" key="1">
    <citation type="journal article" date="2014" name="Genome Biol. Evol.">
        <title>Comparative genomics and transcriptomics analyses reveal divergent lifestyle features of nematode endoparasitic fungus Hirsutella minnesotensis.</title>
        <authorList>
            <person name="Lai Y."/>
            <person name="Liu K."/>
            <person name="Zhang X."/>
            <person name="Zhang X."/>
            <person name="Li K."/>
            <person name="Wang N."/>
            <person name="Shu C."/>
            <person name="Wu Y."/>
            <person name="Wang C."/>
            <person name="Bushley K.E."/>
            <person name="Xiang M."/>
            <person name="Liu X."/>
        </authorList>
    </citation>
    <scope>NUCLEOTIDE SEQUENCE [LARGE SCALE GENOMIC DNA]</scope>
    <source>
        <strain evidence="2 3">3608</strain>
    </source>
</reference>
<protein>
    <recommendedName>
        <fullName evidence="1">Retroviral polymerase SH3-like domain-containing protein</fullName>
    </recommendedName>
</protein>
<proteinExistence type="predicted"/>
<sequence>MTSDAQLGRKKLKKLDPRAHIGYLVGYNSTNIFRIWVPQLQKVISTRDVTFDERTFFDGKRDQVPLLDSIKQLIQNVSISEIQQRNQEILDEETDLESLIGSDDEDEVRSTIYVENDNQGSVVQMVDAPVRLYKVCAEQEREDDDDDDINDEADVALLPRRRRHAWWVWNRFVRRVFAYLARID</sequence>
<feature type="domain" description="Retroviral polymerase SH3-like" evidence="1">
    <location>
        <begin position="10"/>
        <end position="62"/>
    </location>
</feature>
<dbReference type="Pfam" id="PF25597">
    <property type="entry name" value="SH3_retrovirus"/>
    <property type="match status" value="1"/>
</dbReference>
<accession>A0A0F7ZFT2</accession>